<dbReference type="InterPro" id="IPR029063">
    <property type="entry name" value="SAM-dependent_MTases_sf"/>
</dbReference>
<evidence type="ECO:0000313" key="1">
    <source>
        <dbReference type="EMBL" id="OGC43906.1"/>
    </source>
</evidence>
<organism evidence="1 2">
    <name type="scientific">candidate division WS6 bacterium RIFOXYB1_FULL_33_14</name>
    <dbReference type="NCBI Taxonomy" id="1817896"/>
    <lineage>
        <taxon>Bacteria</taxon>
        <taxon>Candidatus Dojkabacteria</taxon>
    </lineage>
</organism>
<proteinExistence type="predicted"/>
<dbReference type="Proteomes" id="UP000177434">
    <property type="component" value="Unassembled WGS sequence"/>
</dbReference>
<comment type="caution">
    <text evidence="1">The sequence shown here is derived from an EMBL/GenBank/DDBJ whole genome shotgun (WGS) entry which is preliminary data.</text>
</comment>
<dbReference type="EMBL" id="MEUN01000103">
    <property type="protein sequence ID" value="OGC43906.1"/>
    <property type="molecule type" value="Genomic_DNA"/>
</dbReference>
<sequence length="383" mass="44880">MIEIVQNTQDRKQFWKERREKKSKQLEKIYEKIAPGIPLVNVSFKELFLEKCEEYFEELIDLKSEIRELERWDSYEITRMFGKGLNPTSLKTAQNNVKYLVSKIKPESKDIKVVEFGPGSGWSTVMLFNELRSAFPEHNIHLLSTDLSPHSIVSTQNTLDYAQIDWQASLDPFSFNEIPNTGNKVTLMLGDFNKVLQEQKDNTFDGFFSSHGTAYLSQDQYLELFKHIQLKGKDQSMFVGDSLDPLYTVQLDSLHLIMCSMFPNRVKKFQEYEYGESLQSNSKFFPGQEVKKLTKVHNDESFLFYHWNNYLIRHLRVGYLAQMMKSIKITTDVIEEYREDVYPSYLLKNLLMNNKLPFKSQSDVPQCPLYISNAAFILEKDEH</sequence>
<name>A0A1F4UG50_9BACT</name>
<evidence type="ECO:0000313" key="2">
    <source>
        <dbReference type="Proteomes" id="UP000177434"/>
    </source>
</evidence>
<dbReference type="Gene3D" id="3.40.50.150">
    <property type="entry name" value="Vaccinia Virus protein VP39"/>
    <property type="match status" value="1"/>
</dbReference>
<protein>
    <submittedName>
        <fullName evidence="1">Uncharacterized protein</fullName>
    </submittedName>
</protein>
<gene>
    <name evidence="1" type="ORF">A2400_02435</name>
</gene>
<dbReference type="SUPFAM" id="SSF53335">
    <property type="entry name" value="S-adenosyl-L-methionine-dependent methyltransferases"/>
    <property type="match status" value="1"/>
</dbReference>
<reference evidence="1 2" key="1">
    <citation type="journal article" date="2016" name="Nat. Commun.">
        <title>Thousands of microbial genomes shed light on interconnected biogeochemical processes in an aquifer system.</title>
        <authorList>
            <person name="Anantharaman K."/>
            <person name="Brown C.T."/>
            <person name="Hug L.A."/>
            <person name="Sharon I."/>
            <person name="Castelle C.J."/>
            <person name="Probst A.J."/>
            <person name="Thomas B.C."/>
            <person name="Singh A."/>
            <person name="Wilkins M.J."/>
            <person name="Karaoz U."/>
            <person name="Brodie E.L."/>
            <person name="Williams K.H."/>
            <person name="Hubbard S.S."/>
            <person name="Banfield J.F."/>
        </authorList>
    </citation>
    <scope>NUCLEOTIDE SEQUENCE [LARGE SCALE GENOMIC DNA]</scope>
</reference>
<dbReference type="AlphaFoldDB" id="A0A1F4UG50"/>
<accession>A0A1F4UG50</accession>